<feature type="region of interest" description="Disordered" evidence="1">
    <location>
        <begin position="1"/>
        <end position="72"/>
    </location>
</feature>
<evidence type="ECO:0000313" key="3">
    <source>
        <dbReference type="Proteomes" id="UP000249799"/>
    </source>
</evidence>
<gene>
    <name evidence="2" type="ORF">DN745_05055</name>
</gene>
<dbReference type="KEGG" id="bsed:DN745_05055"/>
<keyword evidence="3" id="KW-1185">Reference proteome</keyword>
<name>A0A2Z4FJ79_9DELT</name>
<sequence length="360" mass="38087">MLLFSPLGLACSDDSDTSENIEADAGDQSDAGEKSDAGDQSDAGEDAHSSPDGVSDDVGDDPTPSFALSKSETSFTESTTHMVWVGSKLYTAYSERCTTKCIEGWDTSGGSASSIDDARMTSLDEYSMGGLYVLDENTLLYGTNYYTHRVDISSGVDLGESSGRSGERQDYVGLSDGRIVGAETNHGLALFGPDLSVDASLNLQDDIRSVTNFGANKVLAGGFRSGTLYEVSVAGNQLIANDSWSVEGDYVWRLDSLEDGTILLAAGTGGLGVFDSEVNNLAYLSDGNEVYDIEVIDQNHVLTAGQAGVQLVDLSDRSNPKVIDEIPMSEGAWRVAANQDGDLAISDDSGDGVTYLGRYR</sequence>
<proteinExistence type="predicted"/>
<feature type="compositionally biased region" description="Acidic residues" evidence="1">
    <location>
        <begin position="13"/>
        <end position="27"/>
    </location>
</feature>
<dbReference type="InterPro" id="IPR036322">
    <property type="entry name" value="WD40_repeat_dom_sf"/>
</dbReference>
<dbReference type="EMBL" id="CP030032">
    <property type="protein sequence ID" value="AWV88738.1"/>
    <property type="molecule type" value="Genomic_DNA"/>
</dbReference>
<reference evidence="2 3" key="1">
    <citation type="submission" date="2018-06" db="EMBL/GenBank/DDBJ databases">
        <title>Lujinxingia sediminis gen. nov. sp. nov., a new facultative anaerobic member of the class Deltaproteobacteria, and proposal of Lujinxingaceae fam. nov.</title>
        <authorList>
            <person name="Guo L.-Y."/>
            <person name="Li C.-M."/>
            <person name="Wang S."/>
            <person name="Du Z.-J."/>
        </authorList>
    </citation>
    <scope>NUCLEOTIDE SEQUENCE [LARGE SCALE GENOMIC DNA]</scope>
    <source>
        <strain evidence="2 3">FA350</strain>
    </source>
</reference>
<evidence type="ECO:0000313" key="2">
    <source>
        <dbReference type="EMBL" id="AWV88738.1"/>
    </source>
</evidence>
<dbReference type="Proteomes" id="UP000249799">
    <property type="component" value="Chromosome"/>
</dbReference>
<dbReference type="AlphaFoldDB" id="A0A2Z4FJ79"/>
<accession>A0A2Z4FJ79</accession>
<organism evidence="2 3">
    <name type="scientific">Bradymonas sediminis</name>
    <dbReference type="NCBI Taxonomy" id="1548548"/>
    <lineage>
        <taxon>Bacteria</taxon>
        <taxon>Deltaproteobacteria</taxon>
        <taxon>Bradymonadales</taxon>
        <taxon>Bradymonadaceae</taxon>
        <taxon>Bradymonas</taxon>
    </lineage>
</organism>
<evidence type="ECO:0000256" key="1">
    <source>
        <dbReference type="SAM" id="MobiDB-lite"/>
    </source>
</evidence>
<protein>
    <submittedName>
        <fullName evidence="2">Uncharacterized protein</fullName>
    </submittedName>
</protein>
<dbReference type="SUPFAM" id="SSF50978">
    <property type="entry name" value="WD40 repeat-like"/>
    <property type="match status" value="1"/>
</dbReference>